<dbReference type="PANTHER" id="PTHR40086:SF1">
    <property type="entry name" value="CELL CYCLE REGULATOR CCRZ"/>
    <property type="match status" value="1"/>
</dbReference>
<dbReference type="Gene3D" id="3.30.200.20">
    <property type="entry name" value="Phosphorylase Kinase, domain 1"/>
    <property type="match status" value="1"/>
</dbReference>
<dbReference type="Pfam" id="PF01633">
    <property type="entry name" value="Choline_kinase"/>
    <property type="match status" value="1"/>
</dbReference>
<proteinExistence type="predicted"/>
<dbReference type="GO" id="GO:0016301">
    <property type="term" value="F:kinase activity"/>
    <property type="evidence" value="ECO:0007669"/>
    <property type="project" value="UniProtKB-KW"/>
</dbReference>
<dbReference type="Gene3D" id="3.90.1200.10">
    <property type="match status" value="1"/>
</dbReference>
<reference evidence="1 2" key="1">
    <citation type="submission" date="2016-01" db="EMBL/GenBank/DDBJ databases">
        <authorList>
            <person name="Mitreva M."/>
            <person name="Pepin K.H."/>
            <person name="Mihindukulasuriya K.A."/>
            <person name="Fulton R."/>
            <person name="Fronick C."/>
            <person name="O'Laughlin M."/>
            <person name="Miner T."/>
            <person name="Herter B."/>
            <person name="Rosa B.A."/>
            <person name="Cordes M."/>
            <person name="Tomlinson C."/>
            <person name="Wollam A."/>
            <person name="Palsikar V.B."/>
            <person name="Mardis E.R."/>
            <person name="Wilson R.K."/>
        </authorList>
    </citation>
    <scope>NUCLEOTIDE SEQUENCE [LARGE SCALE GENOMIC DNA]</scope>
    <source>
        <strain evidence="1 2">KA00071</strain>
    </source>
</reference>
<dbReference type="PANTHER" id="PTHR40086">
    <property type="entry name" value="PHOSPHOTRANSFERASE YTMP-RELATED"/>
    <property type="match status" value="1"/>
</dbReference>
<evidence type="ECO:0000313" key="1">
    <source>
        <dbReference type="EMBL" id="KXB58202.1"/>
    </source>
</evidence>
<gene>
    <name evidence="1" type="ORF">HMPREF1871_00590</name>
</gene>
<evidence type="ECO:0000313" key="2">
    <source>
        <dbReference type="Proteomes" id="UP000070467"/>
    </source>
</evidence>
<keyword evidence="2" id="KW-1185">Reference proteome</keyword>
<keyword evidence="1" id="KW-0808">Transferase</keyword>
<dbReference type="SUPFAM" id="SSF56112">
    <property type="entry name" value="Protein kinase-like (PK-like)"/>
    <property type="match status" value="1"/>
</dbReference>
<keyword evidence="1" id="KW-0418">Kinase</keyword>
<comment type="caution">
    <text evidence="1">The sequence shown here is derived from an EMBL/GenBank/DDBJ whole genome shotgun (WGS) entry which is preliminary data.</text>
</comment>
<dbReference type="CDD" id="cd05151">
    <property type="entry name" value="ChoK-like"/>
    <property type="match status" value="1"/>
</dbReference>
<dbReference type="EMBL" id="LSDB01000020">
    <property type="protein sequence ID" value="KXB58202.1"/>
    <property type="molecule type" value="Genomic_DNA"/>
</dbReference>
<dbReference type="InterPro" id="IPR052077">
    <property type="entry name" value="CcrZ_PhaseVar_Mediator"/>
</dbReference>
<dbReference type="RefSeq" id="WP_232297353.1">
    <property type="nucleotide sequence ID" value="NZ_KQ959873.1"/>
</dbReference>
<dbReference type="Proteomes" id="UP000070467">
    <property type="component" value="Unassembled WGS sequence"/>
</dbReference>
<name>A0ABR5TM27_9BACL</name>
<protein>
    <submittedName>
        <fullName evidence="1">Choline/ethanolamine kinase</fullName>
    </submittedName>
</protein>
<dbReference type="InterPro" id="IPR011009">
    <property type="entry name" value="Kinase-like_dom_sf"/>
</dbReference>
<sequence length="289" mass="34676">MKNNKIKNIFKEKFSEHVLDIKKVGGMTNNNYIVETDKKKYIFKFFGKGTEKLINRELEKQNLPIVKDIGLDVENYSFDTNEGIQINEYIDDAKTFDKQTIKEKLLEISNILRKVHLSKGKFNSKFDIFKEIEKYENLIEKKIDFPYYEKIRNKTLQLKKDLNCLGIEEKNCHMDLVPENFIEDKNGKIYLIDWEYCGINDPMWDIAALFIESDFTKKEEGEFLSFYKTEETPINFQKILIFKILQDHLWSIWTIYKEEQGDNFGTYGIDRYNRMLKNLKEYKEVYEKK</sequence>
<accession>A0ABR5TM27</accession>
<organism evidence="1 2">
    <name type="scientific">Gemelliphila asaccharolytica</name>
    <dbReference type="NCBI Taxonomy" id="502393"/>
    <lineage>
        <taxon>Bacteria</taxon>
        <taxon>Bacillati</taxon>
        <taxon>Bacillota</taxon>
        <taxon>Bacilli</taxon>
        <taxon>Bacillales</taxon>
        <taxon>Gemellaceae</taxon>
        <taxon>Gemelliphila</taxon>
    </lineage>
</organism>